<sequence>MFKIDANPAPTNDPTVEPKLFIDIKSANSVPSIPGGQSCPDKIKNGINLHANAITGNPQRTKALSDTPY</sequence>
<dbReference type="EMBL" id="JBBPBM010000108">
    <property type="protein sequence ID" value="KAK8507344.1"/>
    <property type="molecule type" value="Genomic_DNA"/>
</dbReference>
<proteinExistence type="predicted"/>
<evidence type="ECO:0000313" key="2">
    <source>
        <dbReference type="Proteomes" id="UP001472677"/>
    </source>
</evidence>
<keyword evidence="2" id="KW-1185">Reference proteome</keyword>
<accession>A0ABR2BJL2</accession>
<reference evidence="1 2" key="1">
    <citation type="journal article" date="2024" name="G3 (Bethesda)">
        <title>Genome assembly of Hibiscus sabdariffa L. provides insights into metabolisms of medicinal natural products.</title>
        <authorList>
            <person name="Kim T."/>
        </authorList>
    </citation>
    <scope>NUCLEOTIDE SEQUENCE [LARGE SCALE GENOMIC DNA]</scope>
    <source>
        <strain evidence="1">TK-2024</strain>
        <tissue evidence="1">Old leaves</tissue>
    </source>
</reference>
<organism evidence="1 2">
    <name type="scientific">Hibiscus sabdariffa</name>
    <name type="common">roselle</name>
    <dbReference type="NCBI Taxonomy" id="183260"/>
    <lineage>
        <taxon>Eukaryota</taxon>
        <taxon>Viridiplantae</taxon>
        <taxon>Streptophyta</taxon>
        <taxon>Embryophyta</taxon>
        <taxon>Tracheophyta</taxon>
        <taxon>Spermatophyta</taxon>
        <taxon>Magnoliopsida</taxon>
        <taxon>eudicotyledons</taxon>
        <taxon>Gunneridae</taxon>
        <taxon>Pentapetalae</taxon>
        <taxon>rosids</taxon>
        <taxon>malvids</taxon>
        <taxon>Malvales</taxon>
        <taxon>Malvaceae</taxon>
        <taxon>Malvoideae</taxon>
        <taxon>Hibiscus</taxon>
    </lineage>
</organism>
<dbReference type="Proteomes" id="UP001472677">
    <property type="component" value="Unassembled WGS sequence"/>
</dbReference>
<evidence type="ECO:0000313" key="1">
    <source>
        <dbReference type="EMBL" id="KAK8507344.1"/>
    </source>
</evidence>
<name>A0ABR2BJL2_9ROSI</name>
<protein>
    <submittedName>
        <fullName evidence="1">Uncharacterized protein</fullName>
    </submittedName>
</protein>
<comment type="caution">
    <text evidence="1">The sequence shown here is derived from an EMBL/GenBank/DDBJ whole genome shotgun (WGS) entry which is preliminary data.</text>
</comment>
<gene>
    <name evidence="1" type="ORF">V6N12_072611</name>
</gene>